<dbReference type="RefSeq" id="WP_036777218.1">
    <property type="nucleotide sequence ID" value="NZ_CAWLTM010000101.1"/>
</dbReference>
<reference evidence="2 3" key="1">
    <citation type="submission" date="2014-03" db="EMBL/GenBank/DDBJ databases">
        <title>Draft Genome of Photorhabdus luminescens BA1, an Egyptian Isolate.</title>
        <authorList>
            <person name="Ghazal S."/>
            <person name="Hurst S.G.IV."/>
            <person name="Morris K."/>
            <person name="Thomas K."/>
            <person name="Tisa L.S."/>
        </authorList>
    </citation>
    <scope>NUCLEOTIDE SEQUENCE [LARGE SCALE GENOMIC DNA]</scope>
    <source>
        <strain evidence="2 3">BA1</strain>
    </source>
</reference>
<gene>
    <name evidence="2" type="ORF">BA1DRAFT_01329</name>
</gene>
<evidence type="ECO:0000313" key="3">
    <source>
        <dbReference type="Proteomes" id="UP000023464"/>
    </source>
</evidence>
<proteinExistence type="predicted"/>
<dbReference type="AlphaFoldDB" id="A0A022PMG1"/>
<dbReference type="Pfam" id="PF04233">
    <property type="entry name" value="Phage_Mu_F"/>
    <property type="match status" value="1"/>
</dbReference>
<dbReference type="InterPro" id="IPR006528">
    <property type="entry name" value="Phage_head_morphogenesis_dom"/>
</dbReference>
<sequence>MSITTPELAYCMTLPPKRAIGYLQSKGYKITWDWEELWQETHARAFTVAKVTRLDILEDIRQALQQALDEGKTDRWFRQELEPTLKRKGWWGTKETDDPVTGERVTVQQGSPWRLETIFRTNMSVLYSAGRWAEQMENIDDRPYWMYTGINDNHTRKSHLALHGLVFRSDDPFWQAFYPPNGWRCRCSVIALSHDDVRARGIKVMHSGKAMGWELKLVSQKTGEMQPVVTFNTGITKVATDVGWSYSPGAAYRPDLARYQGELSGLARRELRGQNE</sequence>
<evidence type="ECO:0000259" key="1">
    <source>
        <dbReference type="Pfam" id="PF04233"/>
    </source>
</evidence>
<dbReference type="PATRIC" id="fig|1393736.3.peg.1349"/>
<protein>
    <submittedName>
        <fullName evidence="2">Phage putative head morphogenesis protein, SPP1 gp7 family</fullName>
    </submittedName>
</protein>
<comment type="caution">
    <text evidence="2">The sequence shown here is derived from an EMBL/GenBank/DDBJ whole genome shotgun (WGS) entry which is preliminary data.</text>
</comment>
<dbReference type="NCBIfam" id="TIGR01641">
    <property type="entry name" value="phageSPP1_gp7"/>
    <property type="match status" value="1"/>
</dbReference>
<organism evidence="2 3">
    <name type="scientific">Photorhabdus aegyptia</name>
    <dbReference type="NCBI Taxonomy" id="2805098"/>
    <lineage>
        <taxon>Bacteria</taxon>
        <taxon>Pseudomonadati</taxon>
        <taxon>Pseudomonadota</taxon>
        <taxon>Gammaproteobacteria</taxon>
        <taxon>Enterobacterales</taxon>
        <taxon>Morganellaceae</taxon>
        <taxon>Photorhabdus</taxon>
    </lineage>
</organism>
<dbReference type="EMBL" id="JFGV01000014">
    <property type="protein sequence ID" value="EYU16163.1"/>
    <property type="molecule type" value="Genomic_DNA"/>
</dbReference>
<accession>A0A022PMG1</accession>
<evidence type="ECO:0000313" key="2">
    <source>
        <dbReference type="EMBL" id="EYU16163.1"/>
    </source>
</evidence>
<name>A0A022PMG1_9GAMM</name>
<keyword evidence="3" id="KW-1185">Reference proteome</keyword>
<dbReference type="Proteomes" id="UP000023464">
    <property type="component" value="Unassembled WGS sequence"/>
</dbReference>
<feature type="domain" description="Phage head morphogenesis" evidence="1">
    <location>
        <begin position="59"/>
        <end position="190"/>
    </location>
</feature>